<dbReference type="InterPro" id="IPR015947">
    <property type="entry name" value="PUA-like_sf"/>
</dbReference>
<feature type="domain" description="Lon N-terminal" evidence="1">
    <location>
        <begin position="4"/>
        <end position="182"/>
    </location>
</feature>
<keyword evidence="3" id="KW-1185">Reference proteome</keyword>
<dbReference type="SMART" id="SM00464">
    <property type="entry name" value="LON"/>
    <property type="match status" value="1"/>
</dbReference>
<gene>
    <name evidence="2" type="ORF">DCC81_04575</name>
</gene>
<dbReference type="AlphaFoldDB" id="A0A2T7BM59"/>
<sequence>MTNFIPIFPLNVVVYPDEQLNLHVFEPRYKQLIQEATAEKRAFGIPSVLQKNVLEYGTLVEVVRIDKIYDSGEMDVVTKGLQVFRILETIRQVPDKLYSGAIVNYPANDMKTNERLRLEVVDQVKALHGLLRVEKKFTKADADLSAYDLAHHSGLSLDEEYELLHLFHEMQRLEYLKRHLYKVLPVMAEMEKLKERVQLNGHFRKLSID</sequence>
<dbReference type="OrthoDB" id="25394at2"/>
<evidence type="ECO:0000259" key="1">
    <source>
        <dbReference type="SMART" id="SM00464"/>
    </source>
</evidence>
<organism evidence="2 3">
    <name type="scientific">Chitinophaga parva</name>
    <dbReference type="NCBI Taxonomy" id="2169414"/>
    <lineage>
        <taxon>Bacteria</taxon>
        <taxon>Pseudomonadati</taxon>
        <taxon>Bacteroidota</taxon>
        <taxon>Chitinophagia</taxon>
        <taxon>Chitinophagales</taxon>
        <taxon>Chitinophagaceae</taxon>
        <taxon>Chitinophaga</taxon>
    </lineage>
</organism>
<comment type="caution">
    <text evidence="2">The sequence shown here is derived from an EMBL/GenBank/DDBJ whole genome shotgun (WGS) entry which is preliminary data.</text>
</comment>
<dbReference type="EMBL" id="QCYK01000001">
    <property type="protein sequence ID" value="PUZ28765.1"/>
    <property type="molecule type" value="Genomic_DNA"/>
</dbReference>
<evidence type="ECO:0000313" key="3">
    <source>
        <dbReference type="Proteomes" id="UP000244450"/>
    </source>
</evidence>
<dbReference type="SUPFAM" id="SSF88697">
    <property type="entry name" value="PUA domain-like"/>
    <property type="match status" value="1"/>
</dbReference>
<dbReference type="InterPro" id="IPR003111">
    <property type="entry name" value="Lon_prtase_N"/>
</dbReference>
<dbReference type="InterPro" id="IPR046336">
    <property type="entry name" value="Lon_prtase_N_sf"/>
</dbReference>
<dbReference type="Gene3D" id="2.30.130.40">
    <property type="entry name" value="LON domain-like"/>
    <property type="match status" value="1"/>
</dbReference>
<dbReference type="Proteomes" id="UP000244450">
    <property type="component" value="Unassembled WGS sequence"/>
</dbReference>
<evidence type="ECO:0000313" key="2">
    <source>
        <dbReference type="EMBL" id="PUZ28765.1"/>
    </source>
</evidence>
<name>A0A2T7BM59_9BACT</name>
<reference evidence="2 3" key="1">
    <citation type="submission" date="2018-04" db="EMBL/GenBank/DDBJ databases">
        <title>Chitinophaga fuyangensis sp. nov., isolated from soil in a chemical factory.</title>
        <authorList>
            <person name="Chen K."/>
        </authorList>
    </citation>
    <scope>NUCLEOTIDE SEQUENCE [LARGE SCALE GENOMIC DNA]</scope>
    <source>
        <strain evidence="2 3">LY-1</strain>
    </source>
</reference>
<dbReference type="PANTHER" id="PTHR46732">
    <property type="entry name" value="ATP-DEPENDENT PROTEASE LA (LON) DOMAIN PROTEIN"/>
    <property type="match status" value="1"/>
</dbReference>
<dbReference type="PANTHER" id="PTHR46732:SF8">
    <property type="entry name" value="ATP-DEPENDENT PROTEASE LA (LON) DOMAIN PROTEIN"/>
    <property type="match status" value="1"/>
</dbReference>
<accession>A0A2T7BM59</accession>
<proteinExistence type="predicted"/>
<dbReference type="Pfam" id="PF02190">
    <property type="entry name" value="LON_substr_bdg"/>
    <property type="match status" value="1"/>
</dbReference>
<protein>
    <submittedName>
        <fullName evidence="2">Peptidase S16</fullName>
    </submittedName>
</protein>
<dbReference type="RefSeq" id="WP_108685404.1">
    <property type="nucleotide sequence ID" value="NZ_QCYK01000001.1"/>
</dbReference>